<dbReference type="EC" id="3.1.3.5" evidence="1"/>
<dbReference type="AlphaFoldDB" id="A0A6S6WPG9"/>
<dbReference type="Gene3D" id="3.40.50.1000">
    <property type="entry name" value="HAD superfamily/HAD-like"/>
    <property type="match status" value="1"/>
</dbReference>
<dbReference type="SUPFAM" id="SSF56784">
    <property type="entry name" value="HAD-like"/>
    <property type="match status" value="1"/>
</dbReference>
<dbReference type="NCBIfam" id="TIGR01509">
    <property type="entry name" value="HAD-SF-IA-v3"/>
    <property type="match status" value="1"/>
</dbReference>
<sequence>MRSKLHSYDWLLFDADETLFSFDAEAGLQRLFKRYGVDFSATDYRHYQSLNKPLWQHYQAGQIDAKTLQRQRFAGWAAELGVSADELNSGFMQAMADICQPLAGARALLERARTSAKVGIVTNGFTELQEARLAQTGLRELIDVLIISEQVGVAKPHPSIFEHALQRMQQPHRERVLMTGDNPHSDVLGAQQSGLHSCWLNPKGEHYPLATPPHYTVSSLAELDQLLASPQ</sequence>
<dbReference type="PANTHER" id="PTHR47478">
    <property type="match status" value="1"/>
</dbReference>
<keyword evidence="1" id="KW-0378">Hydrolase</keyword>
<dbReference type="Pfam" id="PF00702">
    <property type="entry name" value="Hydrolase"/>
    <property type="match status" value="1"/>
</dbReference>
<dbReference type="GO" id="GO:0008253">
    <property type="term" value="F:5'-nucleotidase activity"/>
    <property type="evidence" value="ECO:0007669"/>
    <property type="project" value="UniProtKB-EC"/>
</dbReference>
<accession>A0A6S6WPG9</accession>
<dbReference type="InterPro" id="IPR023198">
    <property type="entry name" value="PGP-like_dom2"/>
</dbReference>
<dbReference type="Proteomes" id="UP000481517">
    <property type="component" value="Unassembled WGS sequence"/>
</dbReference>
<dbReference type="InterPro" id="IPR052550">
    <property type="entry name" value="Pyrimidine_5'-ntase_YjjG"/>
</dbReference>
<protein>
    <submittedName>
        <fullName evidence="1">Pyrimidine 5'-nucleotidase YjjG</fullName>
        <ecNumber evidence="1">3.1.3.5</ecNumber>
    </submittedName>
</protein>
<dbReference type="SFLD" id="SFLDS00003">
    <property type="entry name" value="Haloacid_Dehalogenase"/>
    <property type="match status" value="1"/>
</dbReference>
<dbReference type="InterPro" id="IPR036412">
    <property type="entry name" value="HAD-like_sf"/>
</dbReference>
<proteinExistence type="predicted"/>
<dbReference type="PANTHER" id="PTHR47478:SF1">
    <property type="entry name" value="PYRIMIDINE 5'-NUCLEOTIDASE YJJG"/>
    <property type="match status" value="1"/>
</dbReference>
<dbReference type="NCBIfam" id="TIGR02254">
    <property type="entry name" value="YjjG_YfnB"/>
    <property type="match status" value="1"/>
</dbReference>
<dbReference type="PRINTS" id="PR00413">
    <property type="entry name" value="HADHALOGNASE"/>
</dbReference>
<dbReference type="NCBIfam" id="TIGR01549">
    <property type="entry name" value="HAD-SF-IA-v1"/>
    <property type="match status" value="1"/>
</dbReference>
<dbReference type="SFLD" id="SFLDG01129">
    <property type="entry name" value="C1.5:_HAD__Beta-PGM__Phosphata"/>
    <property type="match status" value="1"/>
</dbReference>
<dbReference type="Gene3D" id="1.10.150.240">
    <property type="entry name" value="Putative phosphatase, domain 2"/>
    <property type="match status" value="1"/>
</dbReference>
<name>A0A6S6WPG9_9GAMM</name>
<evidence type="ECO:0000313" key="1">
    <source>
        <dbReference type="EMBL" id="CAB0151460.1"/>
    </source>
</evidence>
<dbReference type="InterPro" id="IPR006439">
    <property type="entry name" value="HAD-SF_hydro_IA"/>
</dbReference>
<dbReference type="InterPro" id="IPR023214">
    <property type="entry name" value="HAD_sf"/>
</dbReference>
<dbReference type="EMBL" id="CADCXY010000004">
    <property type="protein sequence ID" value="CAB0151460.1"/>
    <property type="molecule type" value="Genomic_DNA"/>
</dbReference>
<dbReference type="InterPro" id="IPR011951">
    <property type="entry name" value="HAD-SF_hydro_IA_YjjG/PynA"/>
</dbReference>
<dbReference type="NCBIfam" id="NF006976">
    <property type="entry name" value="PRK09449.1"/>
    <property type="match status" value="1"/>
</dbReference>
<evidence type="ECO:0000313" key="2">
    <source>
        <dbReference type="Proteomes" id="UP000481517"/>
    </source>
</evidence>
<organism evidence="1 2">
    <name type="scientific">Pseudidiomarina piscicola</name>
    <dbReference type="NCBI Taxonomy" id="2614830"/>
    <lineage>
        <taxon>Bacteria</taxon>
        <taxon>Pseudomonadati</taxon>
        <taxon>Pseudomonadota</taxon>
        <taxon>Gammaproteobacteria</taxon>
        <taxon>Alteromonadales</taxon>
        <taxon>Idiomarinaceae</taxon>
        <taxon>Pseudidiomarina</taxon>
    </lineage>
</organism>
<gene>
    <name evidence="1" type="primary">yjjG</name>
    <name evidence="1" type="ORF">PSI9734_01847</name>
</gene>
<reference evidence="1 2" key="1">
    <citation type="submission" date="2020-02" db="EMBL/GenBank/DDBJ databases">
        <authorList>
            <person name="Rodrigo-Torres L."/>
            <person name="Arahal R. D."/>
            <person name="Lucena T."/>
        </authorList>
    </citation>
    <scope>NUCLEOTIDE SEQUENCE [LARGE SCALE GENOMIC DNA]</scope>
    <source>
        <strain evidence="1 2">CECT 9734</strain>
    </source>
</reference>
<keyword evidence="2" id="KW-1185">Reference proteome</keyword>
<dbReference type="RefSeq" id="WP_173920835.1">
    <property type="nucleotide sequence ID" value="NZ_CADCXY010000004.1"/>
</dbReference>